<name>A0A502KRY2_9GAMM</name>
<organism evidence="5 6">
    <name type="scientific">Litorilituus lipolyticus</name>
    <dbReference type="NCBI Taxonomy" id="2491017"/>
    <lineage>
        <taxon>Bacteria</taxon>
        <taxon>Pseudomonadati</taxon>
        <taxon>Pseudomonadota</taxon>
        <taxon>Gammaproteobacteria</taxon>
        <taxon>Alteromonadales</taxon>
        <taxon>Colwelliaceae</taxon>
        <taxon>Litorilituus</taxon>
    </lineage>
</organism>
<dbReference type="PANTHER" id="PTHR43309:SF4">
    <property type="entry name" value="CARBOXYLTRANSFERASE DOMAIN-CONTAINING PROTEIN"/>
    <property type="match status" value="1"/>
</dbReference>
<dbReference type="Pfam" id="PF02626">
    <property type="entry name" value="CT_A_B"/>
    <property type="match status" value="1"/>
</dbReference>
<dbReference type="GO" id="GO:0005524">
    <property type="term" value="F:ATP binding"/>
    <property type="evidence" value="ECO:0007669"/>
    <property type="project" value="UniProtKB-KW"/>
</dbReference>
<evidence type="ECO:0000313" key="5">
    <source>
        <dbReference type="EMBL" id="TPH13954.1"/>
    </source>
</evidence>
<dbReference type="AlphaFoldDB" id="A0A502KRY2"/>
<keyword evidence="1" id="KW-0547">Nucleotide-binding</keyword>
<dbReference type="GO" id="GO:0016740">
    <property type="term" value="F:transferase activity"/>
    <property type="evidence" value="ECO:0007669"/>
    <property type="project" value="UniProtKB-KW"/>
</dbReference>
<dbReference type="InterPro" id="IPR003778">
    <property type="entry name" value="CT_A_B"/>
</dbReference>
<dbReference type="EMBL" id="SAWY01000027">
    <property type="protein sequence ID" value="TPH13954.1"/>
    <property type="molecule type" value="Genomic_DNA"/>
</dbReference>
<dbReference type="RefSeq" id="WP_140604136.1">
    <property type="nucleotide sequence ID" value="NZ_SAWY01000027.1"/>
</dbReference>
<dbReference type="OrthoDB" id="9768696at2"/>
<dbReference type="GO" id="GO:0016787">
    <property type="term" value="F:hydrolase activity"/>
    <property type="evidence" value="ECO:0007669"/>
    <property type="project" value="UniProtKB-KW"/>
</dbReference>
<evidence type="ECO:0000256" key="3">
    <source>
        <dbReference type="ARBA" id="ARBA00022840"/>
    </source>
</evidence>
<proteinExistence type="predicted"/>
<keyword evidence="2" id="KW-0378">Hydrolase</keyword>
<evidence type="ECO:0000313" key="6">
    <source>
        <dbReference type="Proteomes" id="UP000315303"/>
    </source>
</evidence>
<reference evidence="5 6" key="1">
    <citation type="submission" date="2019-01" db="EMBL/GenBank/DDBJ databases">
        <title>Litorilituus lipolytica sp. nov., isolated from intertidal sand of the Yellow Sea in China.</title>
        <authorList>
            <person name="Liu A."/>
        </authorList>
    </citation>
    <scope>NUCLEOTIDE SEQUENCE [LARGE SCALE GENOMIC DNA]</scope>
    <source>
        <strain evidence="5 6">RZ04</strain>
    </source>
</reference>
<comment type="caution">
    <text evidence="5">The sequence shown here is derived from an EMBL/GenBank/DDBJ whole genome shotgun (WGS) entry which is preliminary data.</text>
</comment>
<dbReference type="Gene3D" id="2.40.100.10">
    <property type="entry name" value="Cyclophilin-like"/>
    <property type="match status" value="1"/>
</dbReference>
<keyword evidence="6" id="KW-1185">Reference proteome</keyword>
<protein>
    <submittedName>
        <fullName evidence="5">Biotin-dependent carboxyltransferase</fullName>
    </submittedName>
</protein>
<dbReference type="Proteomes" id="UP000315303">
    <property type="component" value="Unassembled WGS sequence"/>
</dbReference>
<evidence type="ECO:0000256" key="1">
    <source>
        <dbReference type="ARBA" id="ARBA00022741"/>
    </source>
</evidence>
<dbReference type="InterPro" id="IPR052708">
    <property type="entry name" value="PxpC"/>
</dbReference>
<sequence length="332" mass="36444">MTNQNNQIDRSKQRRGLALGFLVKKPGVLSLLQDSGRYGYAQMGLTQGGPADKEAFYWANRLCENNADAAVIEVSVGGIELLAQLDTVLAVTGAVMKLCINSQEMALWRSHHIKAGDTITLDYAQTGLRCYVAVKGGFMVKASFGSVSTVCRESIGGLSGDKLSKNEILPYVEHKALANETLCLLPEQQIPQYGHSAILRTIPSYQQHHFSAFEQRLFYSSEYTVSSDCDRMGYRLQGRAIHSEVSGILSEGICHGAVQIPADGQPIVLINDRQTIGGYPKIGSVISSDTNKLAQLRPTDKVRFTPISMEKAHNIFHLACNKSHKIELLKCK</sequence>
<accession>A0A502KRY2</accession>
<gene>
    <name evidence="5" type="ORF">EPA86_12625</name>
</gene>
<evidence type="ECO:0000259" key="4">
    <source>
        <dbReference type="SMART" id="SM00797"/>
    </source>
</evidence>
<dbReference type="SMART" id="SM00797">
    <property type="entry name" value="AHS2"/>
    <property type="match status" value="1"/>
</dbReference>
<keyword evidence="3" id="KW-0067">ATP-binding</keyword>
<dbReference type="SUPFAM" id="SSF50891">
    <property type="entry name" value="Cyclophilin-like"/>
    <property type="match status" value="1"/>
</dbReference>
<dbReference type="NCBIfam" id="TIGR00724">
    <property type="entry name" value="urea_amlyse_rel"/>
    <property type="match status" value="1"/>
</dbReference>
<evidence type="ECO:0000256" key="2">
    <source>
        <dbReference type="ARBA" id="ARBA00022801"/>
    </source>
</evidence>
<keyword evidence="5" id="KW-0808">Transferase</keyword>
<feature type="domain" description="Carboxyltransferase" evidence="4">
    <location>
        <begin position="42"/>
        <end position="323"/>
    </location>
</feature>
<dbReference type="PANTHER" id="PTHR43309">
    <property type="entry name" value="5-OXOPROLINASE SUBUNIT C"/>
    <property type="match status" value="1"/>
</dbReference>
<dbReference type="InterPro" id="IPR029000">
    <property type="entry name" value="Cyclophilin-like_dom_sf"/>
</dbReference>